<dbReference type="RefSeq" id="WP_189964666.1">
    <property type="nucleotide sequence ID" value="NZ_BMUA01000011.1"/>
</dbReference>
<evidence type="ECO:0000313" key="2">
    <source>
        <dbReference type="EMBL" id="GHI42103.1"/>
    </source>
</evidence>
<dbReference type="Pfam" id="PF00582">
    <property type="entry name" value="Usp"/>
    <property type="match status" value="1"/>
</dbReference>
<proteinExistence type="predicted"/>
<comment type="caution">
    <text evidence="2">The sequence shown here is derived from an EMBL/GenBank/DDBJ whole genome shotgun (WGS) entry which is preliminary data.</text>
</comment>
<gene>
    <name evidence="2" type="ORF">Sviol_65110</name>
</gene>
<dbReference type="InterPro" id="IPR006016">
    <property type="entry name" value="UspA"/>
</dbReference>
<evidence type="ECO:0000259" key="1">
    <source>
        <dbReference type="Pfam" id="PF00582"/>
    </source>
</evidence>
<dbReference type="Gene3D" id="3.40.50.12370">
    <property type="match status" value="1"/>
</dbReference>
<reference evidence="2" key="1">
    <citation type="submission" date="2024-05" db="EMBL/GenBank/DDBJ databases">
        <title>Whole genome shotgun sequence of Streptomyces violascens NBRC 12920.</title>
        <authorList>
            <person name="Komaki H."/>
            <person name="Tamura T."/>
        </authorList>
    </citation>
    <scope>NUCLEOTIDE SEQUENCE</scope>
    <source>
        <strain evidence="2">NBRC 12920</strain>
    </source>
</reference>
<accession>A0ABQ3QXV7</accession>
<evidence type="ECO:0000313" key="3">
    <source>
        <dbReference type="Proteomes" id="UP001050808"/>
    </source>
</evidence>
<dbReference type="EMBL" id="BNDY01000017">
    <property type="protein sequence ID" value="GHI42103.1"/>
    <property type="molecule type" value="Genomic_DNA"/>
</dbReference>
<protein>
    <recommendedName>
        <fullName evidence="1">UspA domain-containing protein</fullName>
    </recommendedName>
</protein>
<organism evidence="2 3">
    <name type="scientific">Streptomyces violascens</name>
    <dbReference type="NCBI Taxonomy" id="67381"/>
    <lineage>
        <taxon>Bacteria</taxon>
        <taxon>Bacillati</taxon>
        <taxon>Actinomycetota</taxon>
        <taxon>Actinomycetes</taxon>
        <taxon>Kitasatosporales</taxon>
        <taxon>Streptomycetaceae</taxon>
        <taxon>Streptomyces</taxon>
    </lineage>
</organism>
<dbReference type="Proteomes" id="UP001050808">
    <property type="component" value="Unassembled WGS sequence"/>
</dbReference>
<keyword evidence="3" id="KW-1185">Reference proteome</keyword>
<feature type="domain" description="UspA" evidence="1">
    <location>
        <begin position="4"/>
        <end position="141"/>
    </location>
</feature>
<name>A0ABQ3QXV7_9ACTN</name>
<sequence>MTRGRVVVGVSGSLGSLAALRAAVDAARNSGRALVAVTAWEPPEGEILYARNPDSAWAAYHEGLARRMLDRAVEEALGALPEDVAARKLVVRGRAGRVLCALAERPDDLLVIGARPGVRRAPVRRYLQQHARSAVLTAPAPHLSRHTVRALRHARAEDFALHG</sequence>
<dbReference type="SUPFAM" id="SSF52402">
    <property type="entry name" value="Adenine nucleotide alpha hydrolases-like"/>
    <property type="match status" value="1"/>
</dbReference>